<name>A0A4V3H320_9FLAO</name>
<keyword evidence="2" id="KW-1185">Reference proteome</keyword>
<gene>
    <name evidence="1" type="ORF">B0I22_1499</name>
</gene>
<dbReference type="Proteomes" id="UP000295313">
    <property type="component" value="Unassembled WGS sequence"/>
</dbReference>
<reference evidence="1 2" key="1">
    <citation type="submission" date="2019-03" db="EMBL/GenBank/DDBJ databases">
        <title>Genomic Encyclopedia of Type Strains, Phase III (KMG-III): the genomes of soil and plant-associated and newly described type strains.</title>
        <authorList>
            <person name="Whitman W."/>
        </authorList>
    </citation>
    <scope>NUCLEOTIDE SEQUENCE [LARGE SCALE GENOMIC DNA]</scope>
    <source>
        <strain evidence="1 2">CGMCC 1.12802</strain>
    </source>
</reference>
<evidence type="ECO:0000313" key="2">
    <source>
        <dbReference type="Proteomes" id="UP000295313"/>
    </source>
</evidence>
<proteinExistence type="predicted"/>
<comment type="caution">
    <text evidence="1">The sequence shown here is derived from an EMBL/GenBank/DDBJ whole genome shotgun (WGS) entry which is preliminary data.</text>
</comment>
<protein>
    <submittedName>
        <fullName evidence="1">Uncharacterized protein</fullName>
    </submittedName>
</protein>
<dbReference type="OrthoDB" id="1234714at2"/>
<dbReference type="EMBL" id="SOEO01000001">
    <property type="protein sequence ID" value="TDX87311.1"/>
    <property type="molecule type" value="Genomic_DNA"/>
</dbReference>
<sequence length="344" mass="40091">MKSIPTSYSCFSEKGECPLPPQEFIDECLKDGIEPVIFLDSCVCLHIIKVVDYGKDATNVDFSKIIALKEYLEKHPEIKINPFFALMELCNQTGVLDKQKLLDFKSRIDFFEQIPLKVFKKFKYDFFRDMFVFKDFSKLPDNALDAFYPILMNSYCALLKIRSIALGGVTKSKAESNINEFADWMIDELKIFRGAEYKLAMNIFGGNTNFRKMLGLDSKPKEVKKKILGTSWDMFHSKFTTSSFRLFEILQRNIYPYFLTSDSNLFKIFQNFSLHILKDGGGNFMSSFISTSDFNYPHFEDSFIDKNNEKLFNSFVDRRNQEYEFDRVKVDKMISELELVNGIL</sequence>
<organism evidence="1 2">
    <name type="scientific">Epilithonimonas xixisoli</name>
    <dbReference type="NCBI Taxonomy" id="1476462"/>
    <lineage>
        <taxon>Bacteria</taxon>
        <taxon>Pseudomonadati</taxon>
        <taxon>Bacteroidota</taxon>
        <taxon>Flavobacteriia</taxon>
        <taxon>Flavobacteriales</taxon>
        <taxon>Weeksellaceae</taxon>
        <taxon>Chryseobacterium group</taxon>
        <taxon>Epilithonimonas</taxon>
    </lineage>
</organism>
<dbReference type="AlphaFoldDB" id="A0A4V3H320"/>
<dbReference type="RefSeq" id="WP_133943921.1">
    <property type="nucleotide sequence ID" value="NZ_SOEO01000001.1"/>
</dbReference>
<evidence type="ECO:0000313" key="1">
    <source>
        <dbReference type="EMBL" id="TDX87311.1"/>
    </source>
</evidence>
<accession>A0A4V3H320</accession>